<dbReference type="PROSITE" id="PS50109">
    <property type="entry name" value="HIS_KIN"/>
    <property type="match status" value="1"/>
</dbReference>
<dbReference type="Proteomes" id="UP001290861">
    <property type="component" value="Unassembled WGS sequence"/>
</dbReference>
<keyword evidence="7" id="KW-1185">Reference proteome</keyword>
<dbReference type="InterPro" id="IPR005467">
    <property type="entry name" value="His_kinase_dom"/>
</dbReference>
<feature type="transmembrane region" description="Helical" evidence="4">
    <location>
        <begin position="648"/>
        <end position="671"/>
    </location>
</feature>
<accession>A0ABU5N1W0</accession>
<evidence type="ECO:0000256" key="1">
    <source>
        <dbReference type="ARBA" id="ARBA00022679"/>
    </source>
</evidence>
<dbReference type="SMART" id="SM00387">
    <property type="entry name" value="HATPase_c"/>
    <property type="match status" value="1"/>
</dbReference>
<name>A0ABU5N1W0_9BACT</name>
<dbReference type="PANTHER" id="PTHR24421">
    <property type="entry name" value="NITRATE/NITRITE SENSOR PROTEIN NARX-RELATED"/>
    <property type="match status" value="1"/>
</dbReference>
<dbReference type="InterPro" id="IPR036890">
    <property type="entry name" value="HATPase_C_sf"/>
</dbReference>
<dbReference type="EMBL" id="JARVCO010000012">
    <property type="protein sequence ID" value="MDZ8120236.1"/>
    <property type="molecule type" value="Genomic_DNA"/>
</dbReference>
<dbReference type="Gene3D" id="2.60.120.200">
    <property type="match status" value="1"/>
</dbReference>
<keyword evidence="4" id="KW-1133">Transmembrane helix</keyword>
<proteinExistence type="predicted"/>
<keyword evidence="6" id="KW-0547">Nucleotide-binding</keyword>
<evidence type="ECO:0000256" key="4">
    <source>
        <dbReference type="SAM" id="Phobius"/>
    </source>
</evidence>
<dbReference type="CDD" id="cd16917">
    <property type="entry name" value="HATPase_UhpB-NarQ-NarX-like"/>
    <property type="match status" value="1"/>
</dbReference>
<evidence type="ECO:0000256" key="2">
    <source>
        <dbReference type="ARBA" id="ARBA00022777"/>
    </source>
</evidence>
<comment type="caution">
    <text evidence="6">The sequence shown here is derived from an EMBL/GenBank/DDBJ whole genome shotgun (WGS) entry which is preliminary data.</text>
</comment>
<keyword evidence="1" id="KW-0808">Transferase</keyword>
<reference evidence="6 7" key="1">
    <citation type="journal article" date="2024" name="Appl. Environ. Microbiol.">
        <title>Pontiella agarivorans sp. nov., a novel marine anaerobic bacterium capable of degrading macroalgal polysaccharides and fixing nitrogen.</title>
        <authorList>
            <person name="Liu N."/>
            <person name="Kivenson V."/>
            <person name="Peng X."/>
            <person name="Cui Z."/>
            <person name="Lankiewicz T.S."/>
            <person name="Gosselin K.M."/>
            <person name="English C.J."/>
            <person name="Blair E.M."/>
            <person name="O'Malley M.A."/>
            <person name="Valentine D.L."/>
        </authorList>
    </citation>
    <scope>NUCLEOTIDE SEQUENCE [LARGE SCALE GENOMIC DNA]</scope>
    <source>
        <strain evidence="6 7">NLcol2</strain>
    </source>
</reference>
<feature type="domain" description="Histidine kinase" evidence="5">
    <location>
        <begin position="789"/>
        <end position="878"/>
    </location>
</feature>
<dbReference type="RefSeq" id="WP_322610010.1">
    <property type="nucleotide sequence ID" value="NZ_JARVCO010000012.1"/>
</dbReference>
<keyword evidence="4" id="KW-0812">Transmembrane</keyword>
<evidence type="ECO:0000313" key="6">
    <source>
        <dbReference type="EMBL" id="MDZ8120236.1"/>
    </source>
</evidence>
<dbReference type="Pfam" id="PF02518">
    <property type="entry name" value="HATPase_c"/>
    <property type="match status" value="1"/>
</dbReference>
<dbReference type="InterPro" id="IPR013320">
    <property type="entry name" value="ConA-like_dom_sf"/>
</dbReference>
<keyword evidence="4" id="KW-0472">Membrane</keyword>
<evidence type="ECO:0000259" key="5">
    <source>
        <dbReference type="PROSITE" id="PS50109"/>
    </source>
</evidence>
<keyword evidence="2" id="KW-0418">Kinase</keyword>
<protein>
    <submittedName>
        <fullName evidence="6">ATP-binding protein</fullName>
    </submittedName>
</protein>
<keyword evidence="6" id="KW-0067">ATP-binding</keyword>
<dbReference type="InterPro" id="IPR050482">
    <property type="entry name" value="Sensor_HK_TwoCompSys"/>
</dbReference>
<dbReference type="InterPro" id="IPR003594">
    <property type="entry name" value="HATPase_dom"/>
</dbReference>
<organism evidence="6 7">
    <name type="scientific">Pontiella agarivorans</name>
    <dbReference type="NCBI Taxonomy" id="3038953"/>
    <lineage>
        <taxon>Bacteria</taxon>
        <taxon>Pseudomonadati</taxon>
        <taxon>Kiritimatiellota</taxon>
        <taxon>Kiritimatiellia</taxon>
        <taxon>Kiritimatiellales</taxon>
        <taxon>Pontiellaceae</taxon>
        <taxon>Pontiella</taxon>
    </lineage>
</organism>
<dbReference type="SUPFAM" id="SSF55874">
    <property type="entry name" value="ATPase domain of HSP90 chaperone/DNA topoisomerase II/histidine kinase"/>
    <property type="match status" value="1"/>
</dbReference>
<evidence type="ECO:0000256" key="3">
    <source>
        <dbReference type="ARBA" id="ARBA00023012"/>
    </source>
</evidence>
<dbReference type="Gene3D" id="3.30.565.10">
    <property type="entry name" value="Histidine kinase-like ATPase, C-terminal domain"/>
    <property type="match status" value="1"/>
</dbReference>
<dbReference type="SUPFAM" id="SSF49899">
    <property type="entry name" value="Concanavalin A-like lectins/glucanases"/>
    <property type="match status" value="1"/>
</dbReference>
<sequence length="878" mass="99088">MKFIRHKSIWLFIALLLMGTASDARLIAHYDFSDGDLLDNEVGPEYRLEQRSKAAVLPEVMLNRAYGTAVFSGGLDSVSWLECKGPGRLDEFTFSLWFRTDQVDQRIDYLSVVGSGGKRMRGSWQVHSDTRRQGNLRFRSGESLQLYDLGSAIKKPGIWYHLLVRKKRSGAVECYVTPEKGEMKKPDLQLNDADIALDDIILGSGGIRGTGYRMELANVRIYDTADIPVDSLLDEGPCVFVPEKKPGWNVGEMLSRLKADEDKLLSMLSELPLLQDTQQLDAYGCHSSFLPELDEVPEEPRWTVFLGMEGSRAREIYLIPAADRRDPAMPGYGFPKRFRIMGTDSRGKSFVLSDWYDRDFPDPGRLPVRLIIPHGRYVGIQIDVFKGHSEAGKEFFALDEVFIRGESNLLPIHSVRLSSSFEVPPFWSIEYLQDGKTGMGLPVLPEPDESIRDFVVHFPSKPDKAISLELDLEENRRVGDIIFYPAQPPEGAVVPGYGFPGSIKIEYIRDRGEGVPRTVLREQWVRDMKNPGNNVIRVRQIPNHIRWVRFTLDKLPHYEGDYVLGFGEIAITRDRVSMGTGCAVKSDLDLSETNLLRLTDGFAGGRRVIPVLQWLDGLSLRRDLNLWLKANVALQEKLTARGDQFRRLALNGSLVTLVLILAGISLTGLLLRRRQTFLFRQRVTQDLHDDIGSKIGAISLVSTYLKKATPEPVAQECGNDIDEIAADMKQALRDVLWFTSNRTDRLGELVCKLKEIAESTLPAEMLELKHSPLHQIPDRPIRIKIKRDVMMFFKEALNNAVKHAGASEINISILWNRPRLVIRIQDNGGGFDPEHMDEGKMHLGLEGMKRRAKRIHGDLVIESAPGTGTLVELKMKVK</sequence>
<gene>
    <name evidence="6" type="ORF">P9H32_16520</name>
</gene>
<evidence type="ECO:0000313" key="7">
    <source>
        <dbReference type="Proteomes" id="UP001290861"/>
    </source>
</evidence>
<keyword evidence="3" id="KW-0902">Two-component regulatory system</keyword>
<dbReference type="GO" id="GO:0005524">
    <property type="term" value="F:ATP binding"/>
    <property type="evidence" value="ECO:0007669"/>
    <property type="project" value="UniProtKB-KW"/>
</dbReference>